<evidence type="ECO:0000313" key="3">
    <source>
        <dbReference type="Proteomes" id="UP001285908"/>
    </source>
</evidence>
<gene>
    <name evidence="2" type="ORF">B0T23DRAFT_395273</name>
</gene>
<organism evidence="2 3">
    <name type="scientific">Neurospora hispaniola</name>
    <dbReference type="NCBI Taxonomy" id="588809"/>
    <lineage>
        <taxon>Eukaryota</taxon>
        <taxon>Fungi</taxon>
        <taxon>Dikarya</taxon>
        <taxon>Ascomycota</taxon>
        <taxon>Pezizomycotina</taxon>
        <taxon>Sordariomycetes</taxon>
        <taxon>Sordariomycetidae</taxon>
        <taxon>Sordariales</taxon>
        <taxon>Sordariaceae</taxon>
        <taxon>Neurospora</taxon>
    </lineage>
</organism>
<accession>A0AAJ0MTB8</accession>
<dbReference type="EMBL" id="JAULSX010000003">
    <property type="protein sequence ID" value="KAK3495254.1"/>
    <property type="molecule type" value="Genomic_DNA"/>
</dbReference>
<keyword evidence="3" id="KW-1185">Reference proteome</keyword>
<sequence length="194" mass="22251">MVLKEVSFLLSLCQPSSKIHFEQNRAPNPRLDLDPSMKLSNPTRPTSRRDWATTMVENGLPREFDVLVNIRPDPDSDTSDISPRRRDREASSSSESSSSEDHGPPQEPWLINQHPSLCHDEWCGLDKHGDTVTYPGNGANFPEGYQPNWDQSKPFRYPIVNCHLAFEFGRDTHLIQRQTRYDFMNPLFIGQLSL</sequence>
<feature type="region of interest" description="Disordered" evidence="1">
    <location>
        <begin position="23"/>
        <end position="50"/>
    </location>
</feature>
<dbReference type="Proteomes" id="UP001285908">
    <property type="component" value="Unassembled WGS sequence"/>
</dbReference>
<dbReference type="GeneID" id="87875800"/>
<feature type="region of interest" description="Disordered" evidence="1">
    <location>
        <begin position="65"/>
        <end position="111"/>
    </location>
</feature>
<comment type="caution">
    <text evidence="2">The sequence shown here is derived from an EMBL/GenBank/DDBJ whole genome shotgun (WGS) entry which is preliminary data.</text>
</comment>
<dbReference type="AlphaFoldDB" id="A0AAJ0MTB8"/>
<dbReference type="RefSeq" id="XP_062694683.1">
    <property type="nucleotide sequence ID" value="XM_062838178.1"/>
</dbReference>
<proteinExistence type="predicted"/>
<evidence type="ECO:0000313" key="2">
    <source>
        <dbReference type="EMBL" id="KAK3495254.1"/>
    </source>
</evidence>
<evidence type="ECO:0000256" key="1">
    <source>
        <dbReference type="SAM" id="MobiDB-lite"/>
    </source>
</evidence>
<protein>
    <submittedName>
        <fullName evidence="2">Uncharacterized protein</fullName>
    </submittedName>
</protein>
<name>A0AAJ0MTB8_9PEZI</name>
<reference evidence="2 3" key="1">
    <citation type="journal article" date="2023" name="Mol. Phylogenet. Evol.">
        <title>Genome-scale phylogeny and comparative genomics of the fungal order Sordariales.</title>
        <authorList>
            <person name="Hensen N."/>
            <person name="Bonometti L."/>
            <person name="Westerberg I."/>
            <person name="Brannstrom I.O."/>
            <person name="Guillou S."/>
            <person name="Cros-Aarteil S."/>
            <person name="Calhoun S."/>
            <person name="Haridas S."/>
            <person name="Kuo A."/>
            <person name="Mondo S."/>
            <person name="Pangilinan J."/>
            <person name="Riley R."/>
            <person name="LaButti K."/>
            <person name="Andreopoulos B."/>
            <person name="Lipzen A."/>
            <person name="Chen C."/>
            <person name="Yan M."/>
            <person name="Daum C."/>
            <person name="Ng V."/>
            <person name="Clum A."/>
            <person name="Steindorff A."/>
            <person name="Ohm R.A."/>
            <person name="Martin F."/>
            <person name="Silar P."/>
            <person name="Natvig D.O."/>
            <person name="Lalanne C."/>
            <person name="Gautier V."/>
            <person name="Ament-Velasquez S.L."/>
            <person name="Kruys A."/>
            <person name="Hutchinson M.I."/>
            <person name="Powell A.J."/>
            <person name="Barry K."/>
            <person name="Miller A.N."/>
            <person name="Grigoriev I.V."/>
            <person name="Debuchy R."/>
            <person name="Gladieux P."/>
            <person name="Hiltunen Thoren M."/>
            <person name="Johannesson H."/>
        </authorList>
    </citation>
    <scope>NUCLEOTIDE SEQUENCE [LARGE SCALE GENOMIC DNA]</scope>
    <source>
        <strain evidence="2 3">FGSC 10403</strain>
    </source>
</reference>